<proteinExistence type="predicted"/>
<name>A0A7C2FD95_9CREN</name>
<reference evidence="2" key="1">
    <citation type="journal article" date="2020" name="mSystems">
        <title>Genome- and Community-Level Interaction Insights into Carbon Utilization and Element Cycling Functions of Hydrothermarchaeota in Hydrothermal Sediment.</title>
        <authorList>
            <person name="Zhou Z."/>
            <person name="Liu Y."/>
            <person name="Xu W."/>
            <person name="Pan J."/>
            <person name="Luo Z.H."/>
            <person name="Li M."/>
        </authorList>
    </citation>
    <scope>NUCLEOTIDE SEQUENCE [LARGE SCALE GENOMIC DNA]</scope>
    <source>
        <strain evidence="2">SpSt-23</strain>
    </source>
</reference>
<dbReference type="PIRSF" id="PIRSF014972">
    <property type="entry name" value="FlK"/>
    <property type="match status" value="1"/>
</dbReference>
<dbReference type="Pfam" id="PF22636">
    <property type="entry name" value="FlK"/>
    <property type="match status" value="1"/>
</dbReference>
<organism evidence="2">
    <name type="scientific">Thermosphaera aggregans</name>
    <dbReference type="NCBI Taxonomy" id="54254"/>
    <lineage>
        <taxon>Archaea</taxon>
        <taxon>Thermoproteota</taxon>
        <taxon>Thermoprotei</taxon>
        <taxon>Desulfurococcales</taxon>
        <taxon>Desulfurococcaceae</taxon>
        <taxon>Thermosphaera</taxon>
    </lineage>
</organism>
<accession>A0A7C2FD95</accession>
<sequence length="132" mass="14603">MSFQIPVGEVCEEEFKVLDVHTAKHIGSGDVSVLSTPSMIGFMEGVALRCLQKHLPEDYTSVGVLVNVRHLNPAPLNSVVKVKASIINVEGRKVVFNVQATYRDMVIGEGVHERFIVNRKKFADKVQEIASK</sequence>
<dbReference type="SUPFAM" id="SSF54637">
    <property type="entry name" value="Thioesterase/thiol ester dehydrase-isomerase"/>
    <property type="match status" value="1"/>
</dbReference>
<evidence type="ECO:0000259" key="1">
    <source>
        <dbReference type="Pfam" id="PF22636"/>
    </source>
</evidence>
<dbReference type="EMBL" id="DSJT01000023">
    <property type="protein sequence ID" value="HEF87638.1"/>
    <property type="molecule type" value="Genomic_DNA"/>
</dbReference>
<evidence type="ECO:0000313" key="2">
    <source>
        <dbReference type="EMBL" id="HEF87638.1"/>
    </source>
</evidence>
<protein>
    <submittedName>
        <fullName evidence="2">Thioesterase</fullName>
    </submittedName>
</protein>
<dbReference type="InterPro" id="IPR025540">
    <property type="entry name" value="FlK"/>
</dbReference>
<feature type="domain" description="Fluoroacetyl-CoA-specific thioesterase-like" evidence="1">
    <location>
        <begin position="21"/>
        <end position="119"/>
    </location>
</feature>
<comment type="caution">
    <text evidence="2">The sequence shown here is derived from an EMBL/GenBank/DDBJ whole genome shotgun (WGS) entry which is preliminary data.</text>
</comment>
<dbReference type="InterPro" id="IPR054485">
    <property type="entry name" value="FlK-like_dom"/>
</dbReference>
<dbReference type="AlphaFoldDB" id="A0A7C2FD95"/>
<gene>
    <name evidence="2" type="ORF">ENP55_05010</name>
</gene>
<dbReference type="Gene3D" id="3.10.129.10">
    <property type="entry name" value="Hotdog Thioesterase"/>
    <property type="match status" value="1"/>
</dbReference>
<dbReference type="InterPro" id="IPR029069">
    <property type="entry name" value="HotDog_dom_sf"/>
</dbReference>
<dbReference type="PANTHER" id="PTHR36934:SF1">
    <property type="entry name" value="THIOESTERASE DOMAIN-CONTAINING PROTEIN"/>
    <property type="match status" value="1"/>
</dbReference>
<dbReference type="PANTHER" id="PTHR36934">
    <property type="entry name" value="BLR0278 PROTEIN"/>
    <property type="match status" value="1"/>
</dbReference>